<feature type="transmembrane region" description="Helical" evidence="7">
    <location>
        <begin position="418"/>
        <end position="437"/>
    </location>
</feature>
<dbReference type="AlphaFoldDB" id="A0A9Q0HXZ8"/>
<feature type="domain" description="Major facilitator superfamily (MFS) profile" evidence="8">
    <location>
        <begin position="11"/>
        <end position="429"/>
    </location>
</feature>
<dbReference type="GO" id="GO:0016020">
    <property type="term" value="C:membrane"/>
    <property type="evidence" value="ECO:0007669"/>
    <property type="project" value="UniProtKB-SubCell"/>
</dbReference>
<dbReference type="EMBL" id="JAMQYH010000001">
    <property type="protein sequence ID" value="KAJ1702611.1"/>
    <property type="molecule type" value="Genomic_DNA"/>
</dbReference>
<dbReference type="InterPro" id="IPR020846">
    <property type="entry name" value="MFS_dom"/>
</dbReference>
<feature type="transmembrane region" description="Helical" evidence="7">
    <location>
        <begin position="327"/>
        <end position="345"/>
    </location>
</feature>
<dbReference type="CDD" id="cd17328">
    <property type="entry name" value="MFS_spinster_like"/>
    <property type="match status" value="1"/>
</dbReference>
<evidence type="ECO:0000256" key="1">
    <source>
        <dbReference type="ARBA" id="ARBA00004141"/>
    </source>
</evidence>
<dbReference type="InterPro" id="IPR036259">
    <property type="entry name" value="MFS_trans_sf"/>
</dbReference>
<evidence type="ECO:0000256" key="6">
    <source>
        <dbReference type="ARBA" id="ARBA00024338"/>
    </source>
</evidence>
<evidence type="ECO:0000256" key="7">
    <source>
        <dbReference type="SAM" id="Phobius"/>
    </source>
</evidence>
<feature type="transmembrane region" description="Helical" evidence="7">
    <location>
        <begin position="300"/>
        <end position="320"/>
    </location>
</feature>
<dbReference type="Pfam" id="PF07690">
    <property type="entry name" value="MFS_1"/>
    <property type="match status" value="1"/>
</dbReference>
<feature type="transmembrane region" description="Helical" evidence="7">
    <location>
        <begin position="262"/>
        <end position="280"/>
    </location>
</feature>
<evidence type="ECO:0000256" key="5">
    <source>
        <dbReference type="ARBA" id="ARBA00023136"/>
    </source>
</evidence>
<keyword evidence="5 7" id="KW-0472">Membrane</keyword>
<evidence type="ECO:0000313" key="9">
    <source>
        <dbReference type="EMBL" id="KAJ1702611.1"/>
    </source>
</evidence>
<evidence type="ECO:0000256" key="4">
    <source>
        <dbReference type="ARBA" id="ARBA00022989"/>
    </source>
</evidence>
<dbReference type="GO" id="GO:0022857">
    <property type="term" value="F:transmembrane transporter activity"/>
    <property type="evidence" value="ECO:0007669"/>
    <property type="project" value="InterPro"/>
</dbReference>
<feature type="transmembrane region" description="Helical" evidence="7">
    <location>
        <begin position="138"/>
        <end position="158"/>
    </location>
</feature>
<keyword evidence="10" id="KW-1185">Reference proteome</keyword>
<dbReference type="PANTHER" id="PTHR23505">
    <property type="entry name" value="SPINSTER"/>
    <property type="match status" value="1"/>
</dbReference>
<comment type="subcellular location">
    <subcellularLocation>
        <location evidence="1">Membrane</location>
        <topology evidence="1">Multi-pass membrane protein</topology>
    </subcellularLocation>
</comment>
<evidence type="ECO:0000259" key="8">
    <source>
        <dbReference type="PROSITE" id="PS50850"/>
    </source>
</evidence>
<protein>
    <recommendedName>
        <fullName evidence="8">Major facilitator superfamily (MFS) profile domain-containing protein</fullName>
    </recommendedName>
</protein>
<dbReference type="OrthoDB" id="440755at2759"/>
<dbReference type="PANTHER" id="PTHR23505:SF52">
    <property type="entry name" value="MAJOR FACILITATOR SUPERFAMILY PROTEIN"/>
    <property type="match status" value="1"/>
</dbReference>
<evidence type="ECO:0000256" key="2">
    <source>
        <dbReference type="ARBA" id="ARBA00022448"/>
    </source>
</evidence>
<comment type="caution">
    <text evidence="9">The sequence shown here is derived from an EMBL/GenBank/DDBJ whole genome shotgun (WGS) entry which is preliminary data.</text>
</comment>
<reference evidence="9" key="1">
    <citation type="journal article" date="2022" name="Cell">
        <title>Repeat-based holocentromeres influence genome architecture and karyotype evolution.</title>
        <authorList>
            <person name="Hofstatter P.G."/>
            <person name="Thangavel G."/>
            <person name="Lux T."/>
            <person name="Neumann P."/>
            <person name="Vondrak T."/>
            <person name="Novak P."/>
            <person name="Zhang M."/>
            <person name="Costa L."/>
            <person name="Castellani M."/>
            <person name="Scott A."/>
            <person name="Toegelov H."/>
            <person name="Fuchs J."/>
            <person name="Mata-Sucre Y."/>
            <person name="Dias Y."/>
            <person name="Vanzela A.L.L."/>
            <person name="Huettel B."/>
            <person name="Almeida C.C.S."/>
            <person name="Simkova H."/>
            <person name="Souza G."/>
            <person name="Pedrosa-Harand A."/>
            <person name="Macas J."/>
            <person name="Mayer K.F.X."/>
            <person name="Houben A."/>
            <person name="Marques A."/>
        </authorList>
    </citation>
    <scope>NUCLEOTIDE SEQUENCE</scope>
    <source>
        <strain evidence="9">RhyBre1mFocal</strain>
    </source>
</reference>
<feature type="transmembrane region" description="Helical" evidence="7">
    <location>
        <begin position="170"/>
        <end position="191"/>
    </location>
</feature>
<feature type="transmembrane region" description="Helical" evidence="7">
    <location>
        <begin position="230"/>
        <end position="250"/>
    </location>
</feature>
<dbReference type="InterPro" id="IPR011701">
    <property type="entry name" value="MFS"/>
</dbReference>
<dbReference type="InterPro" id="IPR044770">
    <property type="entry name" value="MFS_spinster-like"/>
</dbReference>
<keyword evidence="2" id="KW-0813">Transport</keyword>
<feature type="transmembrane region" description="Helical" evidence="7">
    <location>
        <begin position="77"/>
        <end position="99"/>
    </location>
</feature>
<keyword evidence="4 7" id="KW-1133">Transmembrane helix</keyword>
<dbReference type="Gene3D" id="1.20.1250.20">
    <property type="entry name" value="MFS general substrate transporter like domains"/>
    <property type="match status" value="1"/>
</dbReference>
<name>A0A9Q0HXZ8_9POAL</name>
<evidence type="ECO:0000256" key="3">
    <source>
        <dbReference type="ARBA" id="ARBA00022692"/>
    </source>
</evidence>
<sequence>MGMENMKVKTTLILVNLASIMQRADEALLPAVYNEVGVALHATPTALGSLTLFRSIIQASCYPFAAYMASRYNRAHIIALGAFLWAGATFLVGISSSFLQVAISRGLNGIGLALVAPACQSLVADCTEAESRGSAFGWLQFTGCMGAVLGGFFGILLAPTTVIGIAGWRISFHLVAIISTIVGSLVWAFAIDPNFPSNDVSSKQGSDESVIDGVKDFLREAKSVLQIPTFQIIVAQGVMGSFPWYALSFLSMWFELIGFSHGYTAFLVTLFSVATSLGGLFGGKMGDFLAKHFPNGGRIILSQISAGSAIPLGAVLLLALPYDPSTGVLHAIVIFVMGLIISWNAPATNNPIFAEIVPERSRTSIYALDCAFESILASFAPPIVGLLAERMYGYKIGDSNASSDPMINRQNAASLAKALYTAVAIPMVFCSSIYSFLYCSYPRDRDRAQLYSLVTPEDQQIELKNAKIVDNDNQFGNFNTEFVDKMSYDMEELSTHESQP</sequence>
<proteinExistence type="inferred from homology"/>
<dbReference type="Proteomes" id="UP001151287">
    <property type="component" value="Unassembled WGS sequence"/>
</dbReference>
<organism evidence="9 10">
    <name type="scientific">Rhynchospora breviuscula</name>
    <dbReference type="NCBI Taxonomy" id="2022672"/>
    <lineage>
        <taxon>Eukaryota</taxon>
        <taxon>Viridiplantae</taxon>
        <taxon>Streptophyta</taxon>
        <taxon>Embryophyta</taxon>
        <taxon>Tracheophyta</taxon>
        <taxon>Spermatophyta</taxon>
        <taxon>Magnoliopsida</taxon>
        <taxon>Liliopsida</taxon>
        <taxon>Poales</taxon>
        <taxon>Cyperaceae</taxon>
        <taxon>Cyperoideae</taxon>
        <taxon>Rhynchosporeae</taxon>
        <taxon>Rhynchospora</taxon>
    </lineage>
</organism>
<evidence type="ECO:0000313" key="10">
    <source>
        <dbReference type="Proteomes" id="UP001151287"/>
    </source>
</evidence>
<keyword evidence="3 7" id="KW-0812">Transmembrane</keyword>
<comment type="similarity">
    <text evidence="6">Belongs to the major facilitator superfamily. Spinster (TC 2.A.1.49) family.</text>
</comment>
<accession>A0A9Q0HXZ8</accession>
<dbReference type="SUPFAM" id="SSF103473">
    <property type="entry name" value="MFS general substrate transporter"/>
    <property type="match status" value="1"/>
</dbReference>
<dbReference type="PROSITE" id="PS50850">
    <property type="entry name" value="MFS"/>
    <property type="match status" value="1"/>
</dbReference>
<gene>
    <name evidence="9" type="ORF">LUZ63_002390</name>
</gene>